<dbReference type="HOGENOM" id="CLU_062435_0_0_7"/>
<evidence type="ECO:0000313" key="4">
    <source>
        <dbReference type="Proteomes" id="UP000002139"/>
    </source>
</evidence>
<reference evidence="3 4" key="1">
    <citation type="journal article" date="2007" name="Nat. Biotechnol.">
        <title>Complete genome sequence of the myxobacterium Sorangium cellulosum.</title>
        <authorList>
            <person name="Schneiker S."/>
            <person name="Perlova O."/>
            <person name="Kaiser O."/>
            <person name="Gerth K."/>
            <person name="Alici A."/>
            <person name="Altmeyer M.O."/>
            <person name="Bartels D."/>
            <person name="Bekel T."/>
            <person name="Beyer S."/>
            <person name="Bode E."/>
            <person name="Bode H.B."/>
            <person name="Bolten C.J."/>
            <person name="Choudhuri J.V."/>
            <person name="Doss S."/>
            <person name="Elnakady Y.A."/>
            <person name="Frank B."/>
            <person name="Gaigalat L."/>
            <person name="Goesmann A."/>
            <person name="Groeger C."/>
            <person name="Gross F."/>
            <person name="Jelsbak L."/>
            <person name="Jelsbak L."/>
            <person name="Kalinowski J."/>
            <person name="Kegler C."/>
            <person name="Knauber T."/>
            <person name="Konietzny S."/>
            <person name="Kopp M."/>
            <person name="Krause L."/>
            <person name="Krug D."/>
            <person name="Linke B."/>
            <person name="Mahmud T."/>
            <person name="Martinez-Arias R."/>
            <person name="McHardy A.C."/>
            <person name="Merai M."/>
            <person name="Meyer F."/>
            <person name="Mormann S."/>
            <person name="Munoz-Dorado J."/>
            <person name="Perez J."/>
            <person name="Pradella S."/>
            <person name="Rachid S."/>
            <person name="Raddatz G."/>
            <person name="Rosenau F."/>
            <person name="Rueckert C."/>
            <person name="Sasse F."/>
            <person name="Scharfe M."/>
            <person name="Schuster S.C."/>
            <person name="Suen G."/>
            <person name="Treuner-Lange A."/>
            <person name="Velicer G.J."/>
            <person name="Vorholter F.-J."/>
            <person name="Weissman K.J."/>
            <person name="Welch R.D."/>
            <person name="Wenzel S.C."/>
            <person name="Whitworth D.E."/>
            <person name="Wilhelm S."/>
            <person name="Wittmann C."/>
            <person name="Bloecker H."/>
            <person name="Puehler A."/>
            <person name="Mueller R."/>
        </authorList>
    </citation>
    <scope>NUCLEOTIDE SEQUENCE [LARGE SCALE GENOMIC DNA]</scope>
    <source>
        <strain evidence="4">So ce56</strain>
    </source>
</reference>
<dbReference type="BioCyc" id="SCEL448385:SCE_RS22215-MONOMER"/>
<keyword evidence="4" id="KW-1185">Reference proteome</keyword>
<feature type="region of interest" description="Disordered" evidence="1">
    <location>
        <begin position="79"/>
        <end position="130"/>
    </location>
</feature>
<dbReference type="SUPFAM" id="SSF74853">
    <property type="entry name" value="Lamin A/C globular tail domain"/>
    <property type="match status" value="1"/>
</dbReference>
<dbReference type="STRING" id="448385.sce4324"/>
<accession>A9F2H3</accession>
<gene>
    <name evidence="3" type="ordered locus">sce4324</name>
</gene>
<dbReference type="Proteomes" id="UP000002139">
    <property type="component" value="Chromosome"/>
</dbReference>
<dbReference type="Pfam" id="PF00932">
    <property type="entry name" value="LTD"/>
    <property type="match status" value="1"/>
</dbReference>
<protein>
    <recommendedName>
        <fullName evidence="2">LTD domain-containing protein</fullName>
    </recommendedName>
</protein>
<feature type="compositionally biased region" description="Low complexity" evidence="1">
    <location>
        <begin position="86"/>
        <end position="95"/>
    </location>
</feature>
<name>A9F2H3_SORC5</name>
<organism evidence="3 4">
    <name type="scientific">Sorangium cellulosum (strain So ce56)</name>
    <name type="common">Polyangium cellulosum (strain So ce56)</name>
    <dbReference type="NCBI Taxonomy" id="448385"/>
    <lineage>
        <taxon>Bacteria</taxon>
        <taxon>Pseudomonadati</taxon>
        <taxon>Myxococcota</taxon>
        <taxon>Polyangia</taxon>
        <taxon>Polyangiales</taxon>
        <taxon>Polyangiaceae</taxon>
        <taxon>Sorangium</taxon>
    </lineage>
</organism>
<evidence type="ECO:0000259" key="2">
    <source>
        <dbReference type="PROSITE" id="PS51841"/>
    </source>
</evidence>
<evidence type="ECO:0000313" key="3">
    <source>
        <dbReference type="EMBL" id="CAN94486.1"/>
    </source>
</evidence>
<feature type="domain" description="LTD" evidence="2">
    <location>
        <begin position="126"/>
        <end position="303"/>
    </location>
</feature>
<dbReference type="InterPro" id="IPR001322">
    <property type="entry name" value="Lamin_tail_dom"/>
</dbReference>
<evidence type="ECO:0000256" key="1">
    <source>
        <dbReference type="SAM" id="MobiDB-lite"/>
    </source>
</evidence>
<dbReference type="AlphaFoldDB" id="A9F2H3"/>
<sequence>MSPCYRFLARPPCIWQRWQCPDATTSGGSFPPGCNPTCLLAGTLMYLSTMHTRNLLTIALLAAPPLALAPLMACGGDDEAGGGGASSSSTTSSSSGEGGGGGEAGGGGEGGAGGAGGAGGGDGGGGGGVVPGEPAGHLLISEVAVRPGAGEFIEIWNPTEVEIDLTNYYLSDNSVYYAITAGTAFAPTGSAGTDFLVQFPPGTMIAAGARLVLASDEGFELEYQRCADFALDEMPIPCEGGDVPPMIAPTNGALGAQSGALLTDGGEMVILFEWDGTERSPLKDVDYVIWGEELGNSAMVYKTGKTGYADDTARGSQRPAAAAGSGASMVRCSDIESGELLTEGNGISGHDETSEWLDISFTVASTPTPGEENDCP</sequence>
<dbReference type="EMBL" id="AM746676">
    <property type="protein sequence ID" value="CAN94486.1"/>
    <property type="molecule type" value="Genomic_DNA"/>
</dbReference>
<proteinExistence type="predicted"/>
<dbReference type="eggNOG" id="COG2374">
    <property type="taxonomic scope" value="Bacteria"/>
</dbReference>
<dbReference type="InterPro" id="IPR036415">
    <property type="entry name" value="Lamin_tail_dom_sf"/>
</dbReference>
<dbReference type="KEGG" id="scl:sce4324"/>
<feature type="compositionally biased region" description="Gly residues" evidence="1">
    <location>
        <begin position="96"/>
        <end position="130"/>
    </location>
</feature>
<dbReference type="PROSITE" id="PS51841">
    <property type="entry name" value="LTD"/>
    <property type="match status" value="1"/>
</dbReference>